<name>A0ABD2V8R9_9SOLN</name>
<accession>A0ABD2V8R9</accession>
<sequence>MFTLINDFALLINDWAFKSSKFNFFPSRFCRLNTDPTNVLPIFSWKQHLNINIINNEDVKLKYAYSFLVFMKEKELNFAYNNMQIFSQGLMLQKFKRLLRPSLTHLYFTLHFLYLESKLENGHSNPPPNHPLFFKFRELNSSSPNLENYYSLSISLFYYFIIISITF</sequence>
<protein>
    <submittedName>
        <fullName evidence="1">Uncharacterized protein</fullName>
    </submittedName>
</protein>
<keyword evidence="2" id="KW-1185">Reference proteome</keyword>
<organism evidence="1 2">
    <name type="scientific">Solanum stoloniferum</name>
    <dbReference type="NCBI Taxonomy" id="62892"/>
    <lineage>
        <taxon>Eukaryota</taxon>
        <taxon>Viridiplantae</taxon>
        <taxon>Streptophyta</taxon>
        <taxon>Embryophyta</taxon>
        <taxon>Tracheophyta</taxon>
        <taxon>Spermatophyta</taxon>
        <taxon>Magnoliopsida</taxon>
        <taxon>eudicotyledons</taxon>
        <taxon>Gunneridae</taxon>
        <taxon>Pentapetalae</taxon>
        <taxon>asterids</taxon>
        <taxon>lamiids</taxon>
        <taxon>Solanales</taxon>
        <taxon>Solanaceae</taxon>
        <taxon>Solanoideae</taxon>
        <taxon>Solaneae</taxon>
        <taxon>Solanum</taxon>
    </lineage>
</organism>
<evidence type="ECO:0000313" key="2">
    <source>
        <dbReference type="Proteomes" id="UP001627284"/>
    </source>
</evidence>
<dbReference type="EMBL" id="JBJKTR010000002">
    <property type="protein sequence ID" value="KAL3376542.1"/>
    <property type="molecule type" value="Genomic_DNA"/>
</dbReference>
<comment type="caution">
    <text evidence="1">The sequence shown here is derived from an EMBL/GenBank/DDBJ whole genome shotgun (WGS) entry which is preliminary data.</text>
</comment>
<dbReference type="Proteomes" id="UP001627284">
    <property type="component" value="Unassembled WGS sequence"/>
</dbReference>
<reference evidence="1 2" key="1">
    <citation type="submission" date="2024-05" db="EMBL/GenBank/DDBJ databases">
        <title>De novo assembly of an allotetraploid wild potato.</title>
        <authorList>
            <person name="Hosaka A.J."/>
        </authorList>
    </citation>
    <scope>NUCLEOTIDE SEQUENCE [LARGE SCALE GENOMIC DNA]</scope>
    <source>
        <tissue evidence="1">Young leaves</tissue>
    </source>
</reference>
<evidence type="ECO:0000313" key="1">
    <source>
        <dbReference type="EMBL" id="KAL3376542.1"/>
    </source>
</evidence>
<gene>
    <name evidence="1" type="ORF">AABB24_003131</name>
</gene>
<dbReference type="AlphaFoldDB" id="A0ABD2V8R9"/>
<proteinExistence type="predicted"/>